<keyword evidence="1" id="KW-1133">Transmembrane helix</keyword>
<evidence type="ECO:0000313" key="2">
    <source>
        <dbReference type="EMBL" id="QBC73181.1"/>
    </source>
</evidence>
<proteinExistence type="predicted"/>
<keyword evidence="1" id="KW-0472">Membrane</keyword>
<evidence type="ECO:0000256" key="1">
    <source>
        <dbReference type="SAM" id="Phobius"/>
    </source>
</evidence>
<keyword evidence="2" id="KW-0496">Mitochondrion</keyword>
<feature type="transmembrane region" description="Helical" evidence="1">
    <location>
        <begin position="85"/>
        <end position="103"/>
    </location>
</feature>
<geneLocation type="mitochondrion" evidence="2"/>
<keyword evidence="1" id="KW-0812">Transmembrane</keyword>
<dbReference type="EMBL" id="MH837536">
    <property type="protein sequence ID" value="QBC73181.1"/>
    <property type="molecule type" value="Genomic_DNA"/>
</dbReference>
<dbReference type="AlphaFoldDB" id="A0A6B7FLZ7"/>
<sequence length="171" mass="19147">MFFYFEVVLYSLVSLSFCFFMLIPMMLHPLSVGVCVLIVSMFSCLVISVISYPWYGYMLFLIFVGGLLVMFAYVCALTPNVIFTGYSDFLLALLLYLGTFFLLKKMYFADMFSVVDISKLSMFSSSMGESLVFPFFMSIIIGLGLILLFTLLAVVKICCGSGGGPLRKYVS</sequence>
<protein>
    <submittedName>
        <fullName evidence="2">NADH dehydrogenase subunit 6</fullName>
    </submittedName>
</protein>
<reference evidence="2" key="1">
    <citation type="journal article" date="2019" name="Mol. Phylogenet. Evol.">
        <title>Incorporation of deep-sea and small-sized species provides new insights into gastropods phylogeny.</title>
        <authorList>
            <person name="Lee H."/>
            <person name="Chen W.J."/>
            <person name="Puillandre N."/>
            <person name="Aznar-Cormano L."/>
            <person name="Tsai M.H."/>
            <person name="Samadi S."/>
        </authorList>
    </citation>
    <scope>NUCLEOTIDE SEQUENCE</scope>
</reference>
<feature type="transmembrane region" description="Helical" evidence="1">
    <location>
        <begin position="7"/>
        <end position="24"/>
    </location>
</feature>
<organism evidence="2">
    <name type="scientific">Cocculina subcompressa</name>
    <dbReference type="NCBI Taxonomy" id="216108"/>
    <lineage>
        <taxon>Eukaryota</taxon>
        <taxon>Metazoa</taxon>
        <taxon>Spiralia</taxon>
        <taxon>Lophotrochozoa</taxon>
        <taxon>Mollusca</taxon>
        <taxon>Gastropoda</taxon>
        <taxon>Cocculiniformia</taxon>
        <taxon>Cocculinoidea</taxon>
        <taxon>Cocculinidae</taxon>
        <taxon>Cocculina</taxon>
    </lineage>
</organism>
<feature type="transmembrane region" description="Helical" evidence="1">
    <location>
        <begin position="131"/>
        <end position="155"/>
    </location>
</feature>
<accession>A0A6B7FLZ7</accession>
<name>A0A6B7FLZ7_9GAST</name>
<feature type="transmembrane region" description="Helical" evidence="1">
    <location>
        <begin position="30"/>
        <end position="50"/>
    </location>
</feature>
<feature type="transmembrane region" description="Helical" evidence="1">
    <location>
        <begin position="57"/>
        <end position="79"/>
    </location>
</feature>
<gene>
    <name evidence="2" type="primary">ND6</name>
</gene>